<evidence type="ECO:0000313" key="10">
    <source>
        <dbReference type="EMBL" id="ECA5737804.1"/>
    </source>
</evidence>
<evidence type="ECO:0000313" key="19">
    <source>
        <dbReference type="EMBL" id="ECU4734737.1"/>
    </source>
</evidence>
<accession>A0A2T8M910</accession>
<gene>
    <name evidence="14" type="ORF">A2O73_00425</name>
    <name evidence="13" type="ORF">AZF31_20350</name>
    <name evidence="20" type="ORF">BEU90_09030</name>
    <name evidence="15" type="ORF">BUM38_13995</name>
    <name evidence="22" type="ORF">D3F51_22980</name>
    <name evidence="21" type="ORF">D3T63_22840</name>
    <name evidence="17" type="ORF">D4T67_15445</name>
    <name evidence="9" type="ORF">D6A11_09265</name>
    <name evidence="18" type="ORF">DNB52_23555</name>
    <name evidence="8" type="ORF">DSF50_03295</name>
    <name evidence="16" type="ORF">DUZ69_19255</name>
    <name evidence="10" type="ORF">EL818_01280</name>
    <name evidence="11" type="ORF">ET894_16480</name>
    <name evidence="19" type="ORF">EVA07_06935</name>
    <name evidence="12" type="ORF">FAC46_19940</name>
    <name evidence="5" type="ORF">FFW56_14840</name>
    <name evidence="26" type="ORF">FG704_014760</name>
    <name evidence="24" type="ORF">G4D51_001954</name>
    <name evidence="23" type="ORF">GB592_19350</name>
    <name evidence="25" type="ORF">GNC26_001937</name>
    <name evidence="7" type="ORF">OB37_03985</name>
    <name evidence="6" type="ORF">SQ33_13625</name>
</gene>
<dbReference type="PANTHER" id="PTHR30629">
    <property type="entry name" value="PROPHAGE INTEGRASE"/>
    <property type="match status" value="1"/>
</dbReference>
<evidence type="ECO:0000313" key="23">
    <source>
        <dbReference type="EMBL" id="HAB3943223.1"/>
    </source>
</evidence>
<dbReference type="EMBL" id="AAKQAO010000005">
    <property type="protein sequence ID" value="ECU4734737.1"/>
    <property type="molecule type" value="Genomic_DNA"/>
</dbReference>
<dbReference type="EMBL" id="AAHLLN010000001">
    <property type="protein sequence ID" value="EBX5014355.1"/>
    <property type="molecule type" value="Genomic_DNA"/>
</dbReference>
<evidence type="ECO:0000313" key="20">
    <source>
        <dbReference type="EMBL" id="ECU7854742.1"/>
    </source>
</evidence>
<dbReference type="EMBL" id="AAFZFQ010000014">
    <property type="protein sequence ID" value="EBL4823968.1"/>
    <property type="molecule type" value="Genomic_DNA"/>
</dbReference>
<comment type="caution">
    <text evidence="18">The sequence shown here is derived from an EMBL/GenBank/DDBJ whole genome shotgun (WGS) entry which is preliminary data.</text>
</comment>
<dbReference type="PANTHER" id="PTHR30629:SF9">
    <property type="entry name" value="PROTEIN INTB-RELATED"/>
    <property type="match status" value="1"/>
</dbReference>
<reference evidence="23" key="1">
    <citation type="journal article" date="2018" name="Genome Biol.">
        <title>SKESA: strategic k-mer extension for scrupulous assemblies.</title>
        <authorList>
            <person name="Souvorov A."/>
            <person name="Agarwala R."/>
            <person name="Lipman D.J."/>
        </authorList>
    </citation>
    <scope>NUCLEOTIDE SEQUENCE</scope>
    <source>
        <strain evidence="25">CDC B1487</strain>
        <strain evidence="24">M131</strain>
        <strain evidence="23">Salmonella enterica</strain>
    </source>
</reference>
<dbReference type="EMBL" id="AAHFSU010000005">
    <property type="protein sequence ID" value="EBV5959199.1"/>
    <property type="molecule type" value="Genomic_DNA"/>
</dbReference>
<dbReference type="EMBL" id="AAHFTY010000001">
    <property type="protein sequence ID" value="EBV6099686.1"/>
    <property type="molecule type" value="Genomic_DNA"/>
</dbReference>
<evidence type="ECO:0000313" key="5">
    <source>
        <dbReference type="EMBL" id="EBL4823968.1"/>
    </source>
</evidence>
<evidence type="ECO:0000313" key="21">
    <source>
        <dbReference type="EMBL" id="ECV0341317.1"/>
    </source>
</evidence>
<evidence type="ECO:0000313" key="13">
    <source>
        <dbReference type="EMBL" id="ECS2639666.1"/>
    </source>
</evidence>
<dbReference type="EMBL" id="AAKLVW010000049">
    <property type="protein sequence ID" value="ECT1479324.1"/>
    <property type="molecule type" value="Genomic_DNA"/>
</dbReference>
<dbReference type="EMBL" id="AAKSWZ010000067">
    <property type="protein sequence ID" value="ECV0506612.1"/>
    <property type="molecule type" value="Genomic_DNA"/>
</dbReference>
<feature type="compositionally biased region" description="Basic and acidic residues" evidence="3">
    <location>
        <begin position="90"/>
        <end position="100"/>
    </location>
</feature>
<dbReference type="GO" id="GO:0015074">
    <property type="term" value="P:DNA integration"/>
    <property type="evidence" value="ECO:0007669"/>
    <property type="project" value="UniProtKB-KW"/>
</dbReference>
<protein>
    <submittedName>
        <fullName evidence="18">DUF4102 domain-containing protein</fullName>
    </submittedName>
</protein>
<evidence type="ECO:0000313" key="14">
    <source>
        <dbReference type="EMBL" id="ECS2824593.1"/>
    </source>
</evidence>
<keyword evidence="2" id="KW-0229">DNA integration</keyword>
<reference evidence="14" key="3">
    <citation type="submission" date="2018-07" db="EMBL/GenBank/DDBJ databases">
        <authorList>
            <consortium name="PulseNet: The National Subtyping Network for Foodborne Disease Surveillance"/>
            <person name="Tarr C.L."/>
            <person name="Trees E."/>
            <person name="Katz L.S."/>
            <person name="Carleton-Romer H.A."/>
            <person name="Stroika S."/>
            <person name="Kucerova Z."/>
            <person name="Roache K.F."/>
            <person name="Sabol A.L."/>
            <person name="Besser J."/>
            <person name="Gerner-Smidt P."/>
        </authorList>
    </citation>
    <scope>NUCLEOTIDE SEQUENCE</scope>
    <source>
        <strain evidence="14">PNUSAS001766</strain>
    </source>
</reference>
<dbReference type="EMBL" id="AAKJCB010000001">
    <property type="protein sequence ID" value="ECS2824593.1"/>
    <property type="molecule type" value="Genomic_DNA"/>
</dbReference>
<reference evidence="26 27" key="7">
    <citation type="journal article" date="2019" name="Appl. Environ. Microbiol.">
        <title>Clinically Unreported Salmonellosis Outbreak Detected via Comparative Genomic Analysis of Municipal Wastewater Salmonella Isolates.</title>
        <authorList>
            <person name="Diemert S."/>
            <person name="Yan T."/>
        </authorList>
    </citation>
    <scope>NUCLEOTIDE SEQUENCE [LARGE SCALE GENOMIC DNA]</scope>
    <source>
        <strain evidence="26 27">HIY0183</strain>
    </source>
</reference>
<evidence type="ECO:0000313" key="27">
    <source>
        <dbReference type="Proteomes" id="UP000319232"/>
    </source>
</evidence>
<evidence type="ECO:0000313" key="18">
    <source>
        <dbReference type="EMBL" id="ECU1189730.1"/>
    </source>
</evidence>
<dbReference type="InterPro" id="IPR025166">
    <property type="entry name" value="Integrase_DNA_bind_dom"/>
</dbReference>
<dbReference type="InterPro" id="IPR050808">
    <property type="entry name" value="Phage_Integrase"/>
</dbReference>
<dbReference type="EMBL" id="AAKKDH010000008">
    <property type="protein sequence ID" value="ECS6136087.1"/>
    <property type="molecule type" value="Genomic_DNA"/>
</dbReference>
<dbReference type="EMBL" id="AAKOYA010000063">
    <property type="protein sequence ID" value="ECU1189730.1"/>
    <property type="molecule type" value="Genomic_DNA"/>
</dbReference>
<evidence type="ECO:0000313" key="16">
    <source>
        <dbReference type="EMBL" id="ECT1479324.1"/>
    </source>
</evidence>
<dbReference type="EMBL" id="DAASBR010000011">
    <property type="protein sequence ID" value="HAE4848415.1"/>
    <property type="molecule type" value="Genomic_DNA"/>
</dbReference>
<dbReference type="EMBL" id="AAKJAJ010000018">
    <property type="protein sequence ID" value="ECS2639666.1"/>
    <property type="molecule type" value="Genomic_DNA"/>
</dbReference>
<evidence type="ECO:0000313" key="6">
    <source>
        <dbReference type="EMBL" id="EBV5959199.1"/>
    </source>
</evidence>
<proteinExistence type="inferred from homology"/>
<dbReference type="EMBL" id="VCUW02000008">
    <property type="protein sequence ID" value="TRG47846.1"/>
    <property type="molecule type" value="Genomic_DNA"/>
</dbReference>
<feature type="domain" description="Integrase DNA-binding" evidence="4">
    <location>
        <begin position="3"/>
        <end position="58"/>
    </location>
</feature>
<evidence type="ECO:0000313" key="22">
    <source>
        <dbReference type="EMBL" id="ECV0506612.1"/>
    </source>
</evidence>
<reference evidence="5" key="8">
    <citation type="submission" date="2019-07" db="EMBL/GenBank/DDBJ databases">
        <authorList>
            <consortium name="NARMS: The National Antimicrobial Resistance Monitoring System"/>
        </authorList>
    </citation>
    <scope>NUCLEOTIDE SEQUENCE</scope>
    <source>
        <strain evidence="16">FSIS11811949</strain>
        <strain evidence="22">FSIS11813686</strain>
        <strain evidence="9">FSIS11813694</strain>
        <strain evidence="17">FSIS11813894</strain>
        <strain evidence="5">FSIS11921149</strain>
        <strain evidence="13">FSIS1605746</strain>
    </source>
</reference>
<dbReference type="RefSeq" id="WP_023243940.1">
    <property type="nucleotide sequence ID" value="NZ_CALPAM010000002.1"/>
</dbReference>
<sequence length="100" mass="11485">MALTDTAIRKIKPTEKSFKITDSSGLYLLIKPNGSKLWYMKYRIDEKEKKLAFGPYAVKKQLIRSNPAQNLDGEFTPPETQHYPALPLEKQSECLPRTDN</sequence>
<dbReference type="Pfam" id="PF13356">
    <property type="entry name" value="Arm-DNA-bind_3"/>
    <property type="match status" value="1"/>
</dbReference>
<dbReference type="EMBL" id="DAATFV010000006">
    <property type="protein sequence ID" value="HAE8373373.1"/>
    <property type="molecule type" value="Genomic_DNA"/>
</dbReference>
<evidence type="ECO:0000313" key="11">
    <source>
        <dbReference type="EMBL" id="ECA9356617.1"/>
    </source>
</evidence>
<evidence type="ECO:0000313" key="26">
    <source>
        <dbReference type="EMBL" id="TRG47846.1"/>
    </source>
</evidence>
<dbReference type="EMBL" id="AAKMPV010000027">
    <property type="protein sequence ID" value="ECT3925339.1"/>
    <property type="molecule type" value="Genomic_DNA"/>
</dbReference>
<evidence type="ECO:0000259" key="4">
    <source>
        <dbReference type="Pfam" id="PF13356"/>
    </source>
</evidence>
<feature type="region of interest" description="Disordered" evidence="3">
    <location>
        <begin position="68"/>
        <end position="100"/>
    </location>
</feature>
<dbReference type="EMBL" id="AAHZBB010000020">
    <property type="protein sequence ID" value="ECB8976517.1"/>
    <property type="molecule type" value="Genomic_DNA"/>
</dbReference>
<evidence type="ECO:0000313" key="9">
    <source>
        <dbReference type="EMBL" id="EBZ0399310.1"/>
    </source>
</evidence>
<evidence type="ECO:0000256" key="2">
    <source>
        <dbReference type="ARBA" id="ARBA00022908"/>
    </source>
</evidence>
<evidence type="ECO:0000313" key="24">
    <source>
        <dbReference type="EMBL" id="HAE4848415.1"/>
    </source>
</evidence>
<dbReference type="EMBL" id="DAAGON010000008">
    <property type="protein sequence ID" value="HAB3943223.1"/>
    <property type="molecule type" value="Genomic_DNA"/>
</dbReference>
<reference evidence="24" key="5">
    <citation type="submission" date="2018-07" db="EMBL/GenBank/DDBJ databases">
        <authorList>
            <consortium name="NCBI Pathogen Detection Project"/>
        </authorList>
    </citation>
    <scope>NUCLEOTIDE SEQUENCE</scope>
    <source>
        <strain evidence="25">CDC B1487</strain>
        <strain evidence="24">M131</strain>
        <strain evidence="23">Salmonella enterica</strain>
    </source>
</reference>
<dbReference type="AlphaFoldDB" id="A0A2T8M910"/>
<dbReference type="EMBL" id="AAKSYA010000051">
    <property type="protein sequence ID" value="ECV0341317.1"/>
    <property type="molecule type" value="Genomic_DNA"/>
</dbReference>
<organism evidence="18">
    <name type="scientific">Salmonella anatum</name>
    <dbReference type="NCBI Taxonomy" id="58712"/>
    <lineage>
        <taxon>Bacteria</taxon>
        <taxon>Pseudomonadati</taxon>
        <taxon>Pseudomonadota</taxon>
        <taxon>Gammaproteobacteria</taxon>
        <taxon>Enterobacterales</taxon>
        <taxon>Enterobacteriaceae</taxon>
        <taxon>Salmonella</taxon>
    </lineage>
</organism>
<dbReference type="EMBL" id="AAKRBH010000002">
    <property type="protein sequence ID" value="ECU7854742.1"/>
    <property type="molecule type" value="Genomic_DNA"/>
</dbReference>
<evidence type="ECO:0000256" key="1">
    <source>
        <dbReference type="ARBA" id="ARBA00008857"/>
    </source>
</evidence>
<evidence type="ECO:0000313" key="25">
    <source>
        <dbReference type="EMBL" id="HAE8373373.1"/>
    </source>
</evidence>
<comment type="similarity">
    <text evidence="1">Belongs to the 'phage' integrase family.</text>
</comment>
<evidence type="ECO:0000313" key="17">
    <source>
        <dbReference type="EMBL" id="ECT3925339.1"/>
    </source>
</evidence>
<evidence type="ECO:0000313" key="7">
    <source>
        <dbReference type="EMBL" id="EBV6099686.1"/>
    </source>
</evidence>
<evidence type="ECO:0000313" key="8">
    <source>
        <dbReference type="EMBL" id="EBX5014355.1"/>
    </source>
</evidence>
<dbReference type="EMBL" id="AAHPVZ010000024">
    <property type="protein sequence ID" value="EBZ0399310.1"/>
    <property type="molecule type" value="Genomic_DNA"/>
</dbReference>
<dbReference type="InterPro" id="IPR038488">
    <property type="entry name" value="Integrase_DNA-bd_sf"/>
</dbReference>
<dbReference type="Proteomes" id="UP000319232">
    <property type="component" value="Unassembled WGS sequence"/>
</dbReference>
<reference evidence="18" key="2">
    <citation type="submission" date="2018-06" db="EMBL/GenBank/DDBJ databases">
        <authorList>
            <consortium name="GenomeTrakr network: Whole genome sequencing for foodborne pathogen traceback"/>
        </authorList>
    </citation>
    <scope>NUCLEOTIDE SEQUENCE</scope>
    <source>
        <strain evidence="7">AZ-TG74568</strain>
        <strain evidence="6">AZ-TG74784</strain>
        <strain evidence="18">FSIS11808940</strain>
        <strain evidence="12">FSIS11919908</strain>
        <strain evidence="15">FSIS1609251</strain>
        <strain evidence="21">FSIS21822075</strain>
        <strain evidence="19">HIY0183</strain>
    </source>
</reference>
<dbReference type="EMBL" id="AAHUUN010000001">
    <property type="protein sequence ID" value="ECA5737804.1"/>
    <property type="molecule type" value="Genomic_DNA"/>
</dbReference>
<evidence type="ECO:0000313" key="15">
    <source>
        <dbReference type="EMBL" id="ECS6136087.1"/>
    </source>
</evidence>
<evidence type="ECO:0000256" key="3">
    <source>
        <dbReference type="SAM" id="MobiDB-lite"/>
    </source>
</evidence>
<evidence type="ECO:0000313" key="12">
    <source>
        <dbReference type="EMBL" id="ECB8976517.1"/>
    </source>
</evidence>
<reference evidence="20" key="4">
    <citation type="submission" date="2018-07" db="EMBL/GenBank/DDBJ databases">
        <authorList>
            <consortium name="Veterinary Laboratory Investigation and Response Network"/>
        </authorList>
    </citation>
    <scope>NUCLEOTIDE SEQUENCE</scope>
    <source>
        <strain evidence="20">V-CLASP-D-45</strain>
    </source>
</reference>
<reference evidence="10" key="6">
    <citation type="submission" date="2018-12" db="EMBL/GenBank/DDBJ databases">
        <authorList>
            <person name="Ashton P.M."/>
            <person name="Dallman T."/>
            <person name="Nair S."/>
            <person name="De Pinna E."/>
            <person name="Peters T."/>
            <person name="Grant K."/>
        </authorList>
    </citation>
    <scope>NUCLEOTIDE SEQUENCE</scope>
    <source>
        <strain evidence="8">373208</strain>
        <strain evidence="10">579117</strain>
        <strain evidence="11">623198</strain>
    </source>
</reference>
<name>A0A2T8M910_SALAN</name>
<dbReference type="Gene3D" id="3.30.160.390">
    <property type="entry name" value="Integrase, DNA-binding domain"/>
    <property type="match status" value="1"/>
</dbReference>
<dbReference type="EMBL" id="AAHVYN010000008">
    <property type="protein sequence ID" value="ECA9356617.1"/>
    <property type="molecule type" value="Genomic_DNA"/>
</dbReference>